<name>A0AAV7MRX0_PLEWA</name>
<accession>A0AAV7MRX0</accession>
<reference evidence="1" key="1">
    <citation type="journal article" date="2022" name="bioRxiv">
        <title>Sequencing and chromosome-scale assembly of the giantPleurodeles waltlgenome.</title>
        <authorList>
            <person name="Brown T."/>
            <person name="Elewa A."/>
            <person name="Iarovenko S."/>
            <person name="Subramanian E."/>
            <person name="Araus A.J."/>
            <person name="Petzold A."/>
            <person name="Susuki M."/>
            <person name="Suzuki K.-i.T."/>
            <person name="Hayashi T."/>
            <person name="Toyoda A."/>
            <person name="Oliveira C."/>
            <person name="Osipova E."/>
            <person name="Leigh N.D."/>
            <person name="Simon A."/>
            <person name="Yun M.H."/>
        </authorList>
    </citation>
    <scope>NUCLEOTIDE SEQUENCE</scope>
    <source>
        <strain evidence="1">20211129_DDA</strain>
        <tissue evidence="1">Liver</tissue>
    </source>
</reference>
<sequence length="110" mass="12632">IATQIATYFALNKGTLKSRANEWDAHKVVVRGISMSMSKGVRQTLTNEIRMHEQNVRAAECKFAEGAIDNAGLTAMRTLWKDADHRLRQYDYKYHMARRHSEGDRPGRLL</sequence>
<gene>
    <name evidence="1" type="ORF">NDU88_003703</name>
</gene>
<evidence type="ECO:0000313" key="2">
    <source>
        <dbReference type="Proteomes" id="UP001066276"/>
    </source>
</evidence>
<dbReference type="Proteomes" id="UP001066276">
    <property type="component" value="Chromosome 9"/>
</dbReference>
<dbReference type="EMBL" id="JANPWB010000013">
    <property type="protein sequence ID" value="KAJ1106302.1"/>
    <property type="molecule type" value="Genomic_DNA"/>
</dbReference>
<organism evidence="1 2">
    <name type="scientific">Pleurodeles waltl</name>
    <name type="common">Iberian ribbed newt</name>
    <dbReference type="NCBI Taxonomy" id="8319"/>
    <lineage>
        <taxon>Eukaryota</taxon>
        <taxon>Metazoa</taxon>
        <taxon>Chordata</taxon>
        <taxon>Craniata</taxon>
        <taxon>Vertebrata</taxon>
        <taxon>Euteleostomi</taxon>
        <taxon>Amphibia</taxon>
        <taxon>Batrachia</taxon>
        <taxon>Caudata</taxon>
        <taxon>Salamandroidea</taxon>
        <taxon>Salamandridae</taxon>
        <taxon>Pleurodelinae</taxon>
        <taxon>Pleurodeles</taxon>
    </lineage>
</organism>
<evidence type="ECO:0000313" key="1">
    <source>
        <dbReference type="EMBL" id="KAJ1106302.1"/>
    </source>
</evidence>
<feature type="non-terminal residue" evidence="1">
    <location>
        <position position="110"/>
    </location>
</feature>
<proteinExistence type="predicted"/>
<dbReference type="AlphaFoldDB" id="A0AAV7MRX0"/>
<protein>
    <submittedName>
        <fullName evidence="1">Uncharacterized protein</fullName>
    </submittedName>
</protein>
<feature type="non-terminal residue" evidence="1">
    <location>
        <position position="1"/>
    </location>
</feature>
<comment type="caution">
    <text evidence="1">The sequence shown here is derived from an EMBL/GenBank/DDBJ whole genome shotgun (WGS) entry which is preliminary data.</text>
</comment>
<keyword evidence="2" id="KW-1185">Reference proteome</keyword>